<dbReference type="InParanoid" id="L8FRE1"/>
<feature type="region of interest" description="Disordered" evidence="4">
    <location>
        <begin position="1"/>
        <end position="39"/>
    </location>
</feature>
<keyword evidence="6" id="KW-1185">Reference proteome</keyword>
<dbReference type="PANTHER" id="PTHR17224:SF1">
    <property type="entry name" value="PEPTIDYL-TRNA HYDROLASE"/>
    <property type="match status" value="1"/>
</dbReference>
<dbReference type="GO" id="GO:0004045">
    <property type="term" value="F:peptidyl-tRNA hydrolase activity"/>
    <property type="evidence" value="ECO:0007669"/>
    <property type="project" value="InterPro"/>
</dbReference>
<gene>
    <name evidence="5" type="ORF">GMDG_05341</name>
</gene>
<dbReference type="Pfam" id="PF01195">
    <property type="entry name" value="Pept_tRNA_hydro"/>
    <property type="match status" value="1"/>
</dbReference>
<dbReference type="InterPro" id="IPR001328">
    <property type="entry name" value="Pept_tRNA_hydro"/>
</dbReference>
<dbReference type="PANTHER" id="PTHR17224">
    <property type="entry name" value="PEPTIDYL-TRNA HYDROLASE"/>
    <property type="match status" value="1"/>
</dbReference>
<dbReference type="STRING" id="658429.L8FRE1"/>
<keyword evidence="2" id="KW-0378">Hydrolase</keyword>
<evidence type="ECO:0000313" key="5">
    <source>
        <dbReference type="EMBL" id="ELR02271.1"/>
    </source>
</evidence>
<dbReference type="Proteomes" id="UP000011064">
    <property type="component" value="Unassembled WGS sequence"/>
</dbReference>
<dbReference type="EMBL" id="GL573279">
    <property type="protein sequence ID" value="ELR02271.1"/>
    <property type="molecule type" value="Genomic_DNA"/>
</dbReference>
<feature type="compositionally biased region" description="Pro residues" evidence="4">
    <location>
        <begin position="1"/>
        <end position="19"/>
    </location>
</feature>
<keyword evidence="3" id="KW-0694">RNA-binding</keyword>
<sequence>MSSAIPAPPPSPTSPPQQPPKRKQKQPRQPQPHPAKIPPADAQRLLLTTPPKMPPPTRLLVASIGNPAPYLNTLHSAGHTVLRGLTIPLSTPPLLKSRPHANGLLAHSPTHPITLWHSTSMMNISGPAVATAWRAFQREYPGAALVVLHDELESALGVVSMRGERGGLRDIMG</sequence>
<keyword evidence="1" id="KW-0820">tRNA-binding</keyword>
<dbReference type="InterPro" id="IPR036416">
    <property type="entry name" value="Pept_tRNA_hydro_sf"/>
</dbReference>
<dbReference type="OrthoDB" id="1711136at2759"/>
<dbReference type="VEuPathDB" id="FungiDB:GMDG_05341"/>
<organism evidence="5 6">
    <name type="scientific">Pseudogymnoascus destructans (strain ATCC MYA-4855 / 20631-21)</name>
    <name type="common">Bat white-nose syndrome fungus</name>
    <name type="synonym">Geomyces destructans</name>
    <dbReference type="NCBI Taxonomy" id="658429"/>
    <lineage>
        <taxon>Eukaryota</taxon>
        <taxon>Fungi</taxon>
        <taxon>Dikarya</taxon>
        <taxon>Ascomycota</taxon>
        <taxon>Pezizomycotina</taxon>
        <taxon>Leotiomycetes</taxon>
        <taxon>Thelebolales</taxon>
        <taxon>Thelebolaceae</taxon>
        <taxon>Pseudogymnoascus</taxon>
    </lineage>
</organism>
<accession>L8FRE1</accession>
<evidence type="ECO:0000256" key="4">
    <source>
        <dbReference type="SAM" id="MobiDB-lite"/>
    </source>
</evidence>
<dbReference type="Gene3D" id="3.40.50.1470">
    <property type="entry name" value="Peptidyl-tRNA hydrolase"/>
    <property type="match status" value="1"/>
</dbReference>
<evidence type="ECO:0000313" key="6">
    <source>
        <dbReference type="Proteomes" id="UP000011064"/>
    </source>
</evidence>
<protein>
    <recommendedName>
        <fullName evidence="7">Peptidyl-tRNA hydrolase</fullName>
    </recommendedName>
</protein>
<dbReference type="SUPFAM" id="SSF53178">
    <property type="entry name" value="Peptidyl-tRNA hydrolase-like"/>
    <property type="match status" value="1"/>
</dbReference>
<dbReference type="GO" id="GO:0000049">
    <property type="term" value="F:tRNA binding"/>
    <property type="evidence" value="ECO:0007669"/>
    <property type="project" value="UniProtKB-KW"/>
</dbReference>
<evidence type="ECO:0000256" key="3">
    <source>
        <dbReference type="ARBA" id="ARBA00022884"/>
    </source>
</evidence>
<reference evidence="6" key="1">
    <citation type="submission" date="2010-09" db="EMBL/GenBank/DDBJ databases">
        <title>The genome sequence of Geomyces destructans 20631-21.</title>
        <authorList>
            <consortium name="The Broad Institute Genome Sequencing Platform"/>
            <person name="Cuomo C.A."/>
            <person name="Blehert D.S."/>
            <person name="Lorch J.M."/>
            <person name="Young S.K."/>
            <person name="Zeng Q."/>
            <person name="Gargeya S."/>
            <person name="Fitzgerald M."/>
            <person name="Haas B."/>
            <person name="Abouelleil A."/>
            <person name="Alvarado L."/>
            <person name="Arachchi H.M."/>
            <person name="Berlin A."/>
            <person name="Brown A."/>
            <person name="Chapman S.B."/>
            <person name="Chen Z."/>
            <person name="Dunbar C."/>
            <person name="Freedman E."/>
            <person name="Gearin G."/>
            <person name="Gellesch M."/>
            <person name="Goldberg J."/>
            <person name="Griggs A."/>
            <person name="Gujja S."/>
            <person name="Heiman D."/>
            <person name="Howarth C."/>
            <person name="Larson L."/>
            <person name="Lui A."/>
            <person name="MacDonald P.J.P."/>
            <person name="Montmayeur A."/>
            <person name="Murphy C."/>
            <person name="Neiman D."/>
            <person name="Pearson M."/>
            <person name="Priest M."/>
            <person name="Roberts A."/>
            <person name="Saif S."/>
            <person name="Shea T."/>
            <person name="Shenoy N."/>
            <person name="Sisk P."/>
            <person name="Stolte C."/>
            <person name="Sykes S."/>
            <person name="Wortman J."/>
            <person name="Nusbaum C."/>
            <person name="Birren B."/>
        </authorList>
    </citation>
    <scope>NUCLEOTIDE SEQUENCE [LARGE SCALE GENOMIC DNA]</scope>
    <source>
        <strain evidence="6">ATCC MYA-4855 / 20631-21</strain>
    </source>
</reference>
<dbReference type="HOGENOM" id="CLU_1548277_0_0_1"/>
<evidence type="ECO:0000256" key="2">
    <source>
        <dbReference type="ARBA" id="ARBA00022801"/>
    </source>
</evidence>
<proteinExistence type="predicted"/>
<dbReference type="AlphaFoldDB" id="L8FRE1"/>
<name>L8FRE1_PSED2</name>
<evidence type="ECO:0000256" key="1">
    <source>
        <dbReference type="ARBA" id="ARBA00022555"/>
    </source>
</evidence>
<evidence type="ECO:0008006" key="7">
    <source>
        <dbReference type="Google" id="ProtNLM"/>
    </source>
</evidence>
<dbReference type="FunCoup" id="L8FRE1">
    <property type="interactions" value="105"/>
</dbReference>